<organism evidence="2 3">
    <name type="scientific">Forsythia ovata</name>
    <dbReference type="NCBI Taxonomy" id="205694"/>
    <lineage>
        <taxon>Eukaryota</taxon>
        <taxon>Viridiplantae</taxon>
        <taxon>Streptophyta</taxon>
        <taxon>Embryophyta</taxon>
        <taxon>Tracheophyta</taxon>
        <taxon>Spermatophyta</taxon>
        <taxon>Magnoliopsida</taxon>
        <taxon>eudicotyledons</taxon>
        <taxon>Gunneridae</taxon>
        <taxon>Pentapetalae</taxon>
        <taxon>asterids</taxon>
        <taxon>lamiids</taxon>
        <taxon>Lamiales</taxon>
        <taxon>Oleaceae</taxon>
        <taxon>Forsythieae</taxon>
        <taxon>Forsythia</taxon>
    </lineage>
</organism>
<evidence type="ECO:0000313" key="3">
    <source>
        <dbReference type="Proteomes" id="UP001604277"/>
    </source>
</evidence>
<keyword evidence="2" id="KW-0418">Kinase</keyword>
<accession>A0ABD1WPK6</accession>
<dbReference type="InterPro" id="IPR050994">
    <property type="entry name" value="At_inactive_RLKs"/>
</dbReference>
<dbReference type="SUPFAM" id="SSF56112">
    <property type="entry name" value="Protein kinase-like (PK-like)"/>
    <property type="match status" value="1"/>
</dbReference>
<dbReference type="InterPro" id="IPR011009">
    <property type="entry name" value="Kinase-like_dom_sf"/>
</dbReference>
<name>A0ABD1WPK6_9LAMI</name>
<evidence type="ECO:0000313" key="2">
    <source>
        <dbReference type="EMBL" id="KAL2550643.1"/>
    </source>
</evidence>
<dbReference type="EMBL" id="JBFOLJ010000003">
    <property type="protein sequence ID" value="KAL2550643.1"/>
    <property type="molecule type" value="Genomic_DNA"/>
</dbReference>
<dbReference type="InterPro" id="IPR000719">
    <property type="entry name" value="Prot_kinase_dom"/>
</dbReference>
<dbReference type="Gene3D" id="1.10.510.10">
    <property type="entry name" value="Transferase(Phosphotransferase) domain 1"/>
    <property type="match status" value="1"/>
</dbReference>
<dbReference type="Pfam" id="PF07714">
    <property type="entry name" value="PK_Tyr_Ser-Thr"/>
    <property type="match status" value="1"/>
</dbReference>
<sequence length="481" mass="54504">MISTRFASLKQFRQGTWRFAEPFGSDDVATVSNVAHTRTSCRGSNLEKSAEIRGGFYEFLWTRRSSRDNWERLVEAVLRREQLRETALDDSWSLSTASASNSHYSLSSSLPRLNMMEDMRSNGGRRANTEPKTKDARSRIKQQIIQVKAYFKTTKLRKKENFVFDKIVFIEGCNLAFDLQDLLSAYRKILAKGTYGFTYSAQLKNGPTMVVKALTEVSVTIVEFEQQMKFLGSIKHDNVVIPKGYHFSEDYKFILYNHYSRGSVSAMLHDKKGGNGTPLNWMTRRRIAIGTARGIAHIHTEHGGGLIHGNIKASNIFLNSREYGCISDLGFSKLISPTAPPFMWVAGYAAPEVVDSGKVSQASDVYSFGVLLLELLTGKYPTNYRGDCEYEVQNFVRWVHSMVSQGLDVAVFDAQIFRYLNLGELEQILEIGMSCVARVPEDRPKMSDVVKMMENVRELDGDFEFCLTPEPCSSDYEDSFY</sequence>
<dbReference type="PANTHER" id="PTHR48010">
    <property type="entry name" value="OS05G0588300 PROTEIN"/>
    <property type="match status" value="1"/>
</dbReference>
<keyword evidence="2" id="KW-0808">Transferase</keyword>
<dbReference type="InterPro" id="IPR001245">
    <property type="entry name" value="Ser-Thr/Tyr_kinase_cat_dom"/>
</dbReference>
<evidence type="ECO:0000259" key="1">
    <source>
        <dbReference type="PROSITE" id="PS50011"/>
    </source>
</evidence>
<dbReference type="AlphaFoldDB" id="A0ABD1WPK6"/>
<keyword evidence="3" id="KW-1185">Reference proteome</keyword>
<comment type="caution">
    <text evidence="2">The sequence shown here is derived from an EMBL/GenBank/DDBJ whole genome shotgun (WGS) entry which is preliminary data.</text>
</comment>
<reference evidence="3" key="1">
    <citation type="submission" date="2024-07" db="EMBL/GenBank/DDBJ databases">
        <title>Two chromosome-level genome assemblies of Korean endemic species Abeliophyllum distichum and Forsythia ovata (Oleaceae).</title>
        <authorList>
            <person name="Jang H."/>
        </authorList>
    </citation>
    <scope>NUCLEOTIDE SEQUENCE [LARGE SCALE GENOMIC DNA]</scope>
</reference>
<proteinExistence type="predicted"/>
<feature type="domain" description="Protein kinase" evidence="1">
    <location>
        <begin position="184"/>
        <end position="456"/>
    </location>
</feature>
<dbReference type="Proteomes" id="UP001604277">
    <property type="component" value="Unassembled WGS sequence"/>
</dbReference>
<gene>
    <name evidence="2" type="ORF">Fot_12173</name>
</gene>
<dbReference type="GO" id="GO:0016301">
    <property type="term" value="F:kinase activity"/>
    <property type="evidence" value="ECO:0007669"/>
    <property type="project" value="UniProtKB-KW"/>
</dbReference>
<dbReference type="PANTHER" id="PTHR48010:SF1">
    <property type="entry name" value="PROTEIN KINASE DOMAIN-CONTAINING PROTEIN"/>
    <property type="match status" value="1"/>
</dbReference>
<dbReference type="PROSITE" id="PS50011">
    <property type="entry name" value="PROTEIN_KINASE_DOM"/>
    <property type="match status" value="1"/>
</dbReference>
<protein>
    <submittedName>
        <fullName evidence="2">Protein kinase domain-containing protein</fullName>
    </submittedName>
</protein>
<dbReference type="Gene3D" id="3.30.200.20">
    <property type="entry name" value="Phosphorylase Kinase, domain 1"/>
    <property type="match status" value="1"/>
</dbReference>